<proteinExistence type="predicted"/>
<dbReference type="AlphaFoldDB" id="A0A1G8M101"/>
<dbReference type="Proteomes" id="UP000198607">
    <property type="component" value="Unassembled WGS sequence"/>
</dbReference>
<keyword evidence="4" id="KW-1185">Reference proteome</keyword>
<protein>
    <submittedName>
        <fullName evidence="3">Tripartite tricarboxylate transporter TctB family protein</fullName>
    </submittedName>
</protein>
<feature type="transmembrane region" description="Helical" evidence="1">
    <location>
        <begin position="53"/>
        <end position="72"/>
    </location>
</feature>
<feature type="transmembrane region" description="Helical" evidence="1">
    <location>
        <begin position="84"/>
        <end position="115"/>
    </location>
</feature>
<reference evidence="3 4" key="1">
    <citation type="submission" date="2016-10" db="EMBL/GenBank/DDBJ databases">
        <authorList>
            <person name="de Groot N.N."/>
        </authorList>
    </citation>
    <scope>NUCLEOTIDE SEQUENCE [LARGE SCALE GENOMIC DNA]</scope>
    <source>
        <strain evidence="3 4">DSM 5885</strain>
    </source>
</reference>
<feature type="transmembrane region" description="Helical" evidence="1">
    <location>
        <begin position="12"/>
        <end position="33"/>
    </location>
</feature>
<feature type="transmembrane region" description="Helical" evidence="1">
    <location>
        <begin position="127"/>
        <end position="146"/>
    </location>
</feature>
<dbReference type="EMBL" id="FNCY01000023">
    <property type="protein sequence ID" value="SDI61662.1"/>
    <property type="molecule type" value="Genomic_DNA"/>
</dbReference>
<evidence type="ECO:0000313" key="4">
    <source>
        <dbReference type="Proteomes" id="UP000198607"/>
    </source>
</evidence>
<name>A0A1G8M101_9RHOO</name>
<keyword evidence="1" id="KW-0812">Transmembrane</keyword>
<evidence type="ECO:0000259" key="2">
    <source>
        <dbReference type="Pfam" id="PF07331"/>
    </source>
</evidence>
<organism evidence="3 4">
    <name type="scientific">Propionivibrio dicarboxylicus</name>
    <dbReference type="NCBI Taxonomy" id="83767"/>
    <lineage>
        <taxon>Bacteria</taxon>
        <taxon>Pseudomonadati</taxon>
        <taxon>Pseudomonadota</taxon>
        <taxon>Betaproteobacteria</taxon>
        <taxon>Rhodocyclales</taxon>
        <taxon>Rhodocyclaceae</taxon>
        <taxon>Propionivibrio</taxon>
    </lineage>
</organism>
<sequence>MTEASEKTKQRPALEELLFGLFLAALAGGVFYATRRLSVGTAGDMGPGYVPQAISWGMLLFGLFFVGRSFVIPGERILPPCWRALILIPLAAAVFSLLVMKAGLAIASFLCMLVASAASSETRPLEILVFSLFISAGSVLLFVRALSLPVPIFPW</sequence>
<feature type="domain" description="DUF1468" evidence="2">
    <location>
        <begin position="18"/>
        <end position="151"/>
    </location>
</feature>
<dbReference type="RefSeq" id="WP_091940014.1">
    <property type="nucleotide sequence ID" value="NZ_FNCY01000023.1"/>
</dbReference>
<dbReference type="STRING" id="83767.SAMN05660652_03753"/>
<accession>A0A1G8M101</accession>
<evidence type="ECO:0000313" key="3">
    <source>
        <dbReference type="EMBL" id="SDI61662.1"/>
    </source>
</evidence>
<keyword evidence="1" id="KW-0472">Membrane</keyword>
<evidence type="ECO:0000256" key="1">
    <source>
        <dbReference type="SAM" id="Phobius"/>
    </source>
</evidence>
<dbReference type="InterPro" id="IPR009936">
    <property type="entry name" value="DUF1468"/>
</dbReference>
<gene>
    <name evidence="3" type="ORF">SAMN05660652_03753</name>
</gene>
<keyword evidence="1" id="KW-1133">Transmembrane helix</keyword>
<dbReference type="OrthoDB" id="8965982at2"/>
<dbReference type="Pfam" id="PF07331">
    <property type="entry name" value="TctB"/>
    <property type="match status" value="1"/>
</dbReference>